<comment type="similarity">
    <text evidence="1 4">Belongs to the UPF0677 family.</text>
</comment>
<dbReference type="Gene3D" id="3.40.50.150">
    <property type="entry name" value="Vaccinia Virus protein VP39"/>
    <property type="match status" value="1"/>
</dbReference>
<dbReference type="NCBIfam" id="TIGR00027">
    <property type="entry name" value="mthyl_TIGR00027"/>
    <property type="match status" value="1"/>
</dbReference>
<dbReference type="InterPro" id="IPR029063">
    <property type="entry name" value="SAM-dependent_MTases_sf"/>
</dbReference>
<name>A0A261WD49_9PSED</name>
<dbReference type="GO" id="GO:0032259">
    <property type="term" value="P:methylation"/>
    <property type="evidence" value="ECO:0007669"/>
    <property type="project" value="UniProtKB-KW"/>
</dbReference>
<dbReference type="InterPro" id="IPR007213">
    <property type="entry name" value="Ppm1/Ppm2/Tcmp"/>
</dbReference>
<dbReference type="PANTHER" id="PTHR43619">
    <property type="entry name" value="S-ADENOSYL-L-METHIONINE-DEPENDENT METHYLTRANSFERASE YKTD-RELATED"/>
    <property type="match status" value="1"/>
</dbReference>
<dbReference type="SUPFAM" id="SSF53335">
    <property type="entry name" value="S-adenosyl-L-methionine-dependent methyltransferases"/>
    <property type="match status" value="1"/>
</dbReference>
<dbReference type="EC" id="2.1.1.-" evidence="4"/>
<keyword evidence="4" id="KW-0949">S-adenosyl-L-methionine</keyword>
<organism evidence="5 6">
    <name type="scientific">Pseudomonas avellanae</name>
    <dbReference type="NCBI Taxonomy" id="46257"/>
    <lineage>
        <taxon>Bacteria</taxon>
        <taxon>Pseudomonadati</taxon>
        <taxon>Pseudomonadota</taxon>
        <taxon>Gammaproteobacteria</taxon>
        <taxon>Pseudomonadales</taxon>
        <taxon>Pseudomonadaceae</taxon>
        <taxon>Pseudomonas</taxon>
    </lineage>
</organism>
<evidence type="ECO:0000256" key="4">
    <source>
        <dbReference type="RuleBase" id="RU362030"/>
    </source>
</evidence>
<protein>
    <recommendedName>
        <fullName evidence="4">S-adenosyl-L-methionine-dependent methyltransferase</fullName>
        <ecNumber evidence="4">2.1.1.-</ecNumber>
    </recommendedName>
</protein>
<dbReference type="GO" id="GO:0008168">
    <property type="term" value="F:methyltransferase activity"/>
    <property type="evidence" value="ECO:0007669"/>
    <property type="project" value="UniProtKB-UniRule"/>
</dbReference>
<evidence type="ECO:0000256" key="1">
    <source>
        <dbReference type="ARBA" id="ARBA00008138"/>
    </source>
</evidence>
<comment type="function">
    <text evidence="4">Exhibits S-adenosyl-L-methionine-dependent methyltransferase activity.</text>
</comment>
<evidence type="ECO:0000313" key="5">
    <source>
        <dbReference type="EMBL" id="OZI83862.1"/>
    </source>
</evidence>
<keyword evidence="2 4" id="KW-0489">Methyltransferase</keyword>
<dbReference type="PANTHER" id="PTHR43619:SF2">
    <property type="entry name" value="S-ADENOSYL-L-METHIONINE-DEPENDENT METHYLTRANSFERASES SUPERFAMILY PROTEIN"/>
    <property type="match status" value="1"/>
</dbReference>
<sequence>MKHGTVSKTATIAGAMRATHRLYESPVIFDDPWAVSLIDPLWRLMCKSRLLTRYVFGHRLAYLRPIQGTVLCRARFAEDALEAACRNGVTDYVIMGAGLDSFALRRGGALSGLSVWELDAPGTQQRKQSIVKKIHPGPLQNVHYIPLDFEKENFLGALRSGGLTAGTSTFFSILGLSYYIAQSALVEMLATIASGFGRGTQLVMDIRVPRNCMPESERLAYDTVGKFTAQRGERLITQIHPDRFVEVARSLGFDVLDSVSPEEQFERYFQGREDGLSPTPDIWLFHLAMP</sequence>
<dbReference type="InterPro" id="IPR011610">
    <property type="entry name" value="SAM_mthyl_Trfase_ML2640-like"/>
</dbReference>
<keyword evidence="3 5" id="KW-0808">Transferase</keyword>
<reference evidence="6" key="1">
    <citation type="journal article" date="2016" name="Sci. Rep.">
        <title>Genome analysis of the kiwifruit canker pathogen Pseudomonas syringae pv. actinidiae biovar 5.</title>
        <authorList>
            <person name="Fujikawa T."/>
            <person name="Sawada H."/>
        </authorList>
    </citation>
    <scope>NUCLEOTIDE SEQUENCE [LARGE SCALE GENOMIC DNA]</scope>
    <source>
        <strain evidence="6">MAFF 212061</strain>
    </source>
</reference>
<dbReference type="EMBL" id="NKQU01000614">
    <property type="protein sequence ID" value="OZI83862.1"/>
    <property type="molecule type" value="Genomic_DNA"/>
</dbReference>
<dbReference type="AlphaFoldDB" id="A0A261WD49"/>
<dbReference type="Pfam" id="PF04072">
    <property type="entry name" value="LCM"/>
    <property type="match status" value="1"/>
</dbReference>
<gene>
    <name evidence="5" type="ORF">CFN58_28250</name>
</gene>
<evidence type="ECO:0000256" key="2">
    <source>
        <dbReference type="ARBA" id="ARBA00022603"/>
    </source>
</evidence>
<dbReference type="Proteomes" id="UP000217163">
    <property type="component" value="Unassembled WGS sequence"/>
</dbReference>
<comment type="caution">
    <text evidence="5">The sequence shown here is derived from an EMBL/GenBank/DDBJ whole genome shotgun (WGS) entry which is preliminary data.</text>
</comment>
<proteinExistence type="inferred from homology"/>
<accession>A0A261WD49</accession>
<evidence type="ECO:0000256" key="3">
    <source>
        <dbReference type="ARBA" id="ARBA00022679"/>
    </source>
</evidence>
<evidence type="ECO:0000313" key="6">
    <source>
        <dbReference type="Proteomes" id="UP000217163"/>
    </source>
</evidence>